<dbReference type="PRINTS" id="PR00245">
    <property type="entry name" value="OLFACTORYR"/>
</dbReference>
<gene>
    <name evidence="14" type="ORF">NDU88_008966</name>
</gene>
<feature type="transmembrane region" description="Helical" evidence="12">
    <location>
        <begin position="198"/>
        <end position="226"/>
    </location>
</feature>
<keyword evidence="15" id="KW-1185">Reference proteome</keyword>
<feature type="transmembrane region" description="Helical" evidence="12">
    <location>
        <begin position="28"/>
        <end position="48"/>
    </location>
</feature>
<dbReference type="EMBL" id="JANPWB010000013">
    <property type="protein sequence ID" value="KAJ1111649.1"/>
    <property type="molecule type" value="Genomic_DNA"/>
</dbReference>
<evidence type="ECO:0000259" key="13">
    <source>
        <dbReference type="PROSITE" id="PS50262"/>
    </source>
</evidence>
<reference evidence="14" key="1">
    <citation type="journal article" date="2022" name="bioRxiv">
        <title>Sequencing and chromosome-scale assembly of the giantPleurodeles waltlgenome.</title>
        <authorList>
            <person name="Brown T."/>
            <person name="Elewa A."/>
            <person name="Iarovenko S."/>
            <person name="Subramanian E."/>
            <person name="Araus A.J."/>
            <person name="Petzold A."/>
            <person name="Susuki M."/>
            <person name="Suzuki K.-i.T."/>
            <person name="Hayashi T."/>
            <person name="Toyoda A."/>
            <person name="Oliveira C."/>
            <person name="Osipova E."/>
            <person name="Leigh N.D."/>
            <person name="Simon A."/>
            <person name="Yun M.H."/>
        </authorList>
    </citation>
    <scope>NUCLEOTIDE SEQUENCE</scope>
    <source>
        <strain evidence="14">20211129_DDA</strain>
        <tissue evidence="14">Liver</tissue>
    </source>
</reference>
<evidence type="ECO:0000256" key="1">
    <source>
        <dbReference type="ARBA" id="ARBA00004651"/>
    </source>
</evidence>
<evidence type="ECO:0000313" key="15">
    <source>
        <dbReference type="Proteomes" id="UP001066276"/>
    </source>
</evidence>
<feature type="transmembrane region" description="Helical" evidence="12">
    <location>
        <begin position="98"/>
        <end position="120"/>
    </location>
</feature>
<comment type="subcellular location">
    <subcellularLocation>
        <location evidence="1 12">Cell membrane</location>
        <topology evidence="1 12">Multi-pass membrane protein</topology>
    </subcellularLocation>
</comment>
<evidence type="ECO:0000256" key="11">
    <source>
        <dbReference type="RuleBase" id="RU000688"/>
    </source>
</evidence>
<feature type="transmembrane region" description="Helical" evidence="12">
    <location>
        <begin position="60"/>
        <end position="78"/>
    </location>
</feature>
<accession>A0AAV7NAF0</accession>
<evidence type="ECO:0000256" key="7">
    <source>
        <dbReference type="ARBA" id="ARBA00023040"/>
    </source>
</evidence>
<evidence type="ECO:0000256" key="8">
    <source>
        <dbReference type="ARBA" id="ARBA00023136"/>
    </source>
</evidence>
<evidence type="ECO:0000256" key="6">
    <source>
        <dbReference type="ARBA" id="ARBA00022989"/>
    </source>
</evidence>
<comment type="similarity">
    <text evidence="11">Belongs to the G-protein coupled receptor 1 family.</text>
</comment>
<dbReference type="AlphaFoldDB" id="A0AAV7NAF0"/>
<keyword evidence="2 12" id="KW-1003">Cell membrane</keyword>
<evidence type="ECO:0000313" key="14">
    <source>
        <dbReference type="EMBL" id="KAJ1111649.1"/>
    </source>
</evidence>
<feature type="transmembrane region" description="Helical" evidence="12">
    <location>
        <begin position="238"/>
        <end position="260"/>
    </location>
</feature>
<dbReference type="InterPro" id="IPR017452">
    <property type="entry name" value="GPCR_Rhodpsn_7TM"/>
</dbReference>
<keyword evidence="10 11" id="KW-0807">Transducer</keyword>
<comment type="caution">
    <text evidence="14">The sequence shown here is derived from an EMBL/GenBank/DDBJ whole genome shotgun (WGS) entry which is preliminary data.</text>
</comment>
<dbReference type="Proteomes" id="UP001066276">
    <property type="component" value="Chromosome 9"/>
</dbReference>
<dbReference type="GO" id="GO:0004930">
    <property type="term" value="F:G protein-coupled receptor activity"/>
    <property type="evidence" value="ECO:0007669"/>
    <property type="project" value="UniProtKB-KW"/>
</dbReference>
<dbReference type="PRINTS" id="PR00237">
    <property type="entry name" value="GPCRRHODOPSN"/>
</dbReference>
<evidence type="ECO:0000256" key="5">
    <source>
        <dbReference type="ARBA" id="ARBA00022725"/>
    </source>
</evidence>
<keyword evidence="9 11" id="KW-0675">Receptor</keyword>
<evidence type="ECO:0000256" key="4">
    <source>
        <dbReference type="ARBA" id="ARBA00022692"/>
    </source>
</evidence>
<evidence type="ECO:0000256" key="12">
    <source>
        <dbReference type="RuleBase" id="RU363047"/>
    </source>
</evidence>
<dbReference type="GO" id="GO:0004984">
    <property type="term" value="F:olfactory receptor activity"/>
    <property type="evidence" value="ECO:0007669"/>
    <property type="project" value="InterPro"/>
</dbReference>
<name>A0AAV7NAF0_PLEWA</name>
<keyword evidence="5 12" id="KW-0552">Olfaction</keyword>
<feature type="transmembrane region" description="Helical" evidence="12">
    <location>
        <begin position="140"/>
        <end position="158"/>
    </location>
</feature>
<dbReference type="InterPro" id="IPR050516">
    <property type="entry name" value="Olfactory_GPCR"/>
</dbReference>
<keyword evidence="8 12" id="KW-0472">Membrane</keyword>
<dbReference type="Pfam" id="PF13853">
    <property type="entry name" value="7tm_4"/>
    <property type="match status" value="1"/>
</dbReference>
<sequence length="315" mass="34451">MNMGNKTAVLVFTLVGFSVPPHVQGALFVAFLLVYFITLFGNLLIAALITVSPNLHTPMYFFLFHVSCLDIGSSSVTVPRLLLGLVAHQKCISFSECIAQVFGFIFLGTTEVFILCAMCYDRYVAICLPLNYAVIMSPRFCVLLLAISGVAGFTYSFVFTMQLSQLPFCGEIVIDHFVCEIPALLKVACADTSPNETVIFALTGTVAPLTLVVIVMSYAHIVRVILKMPSADGRSKAFSTCSAHLVVVLLFYASGAGTYLKPSHSSLGYEKLVSLFYTVFVPMLNPMIYSLRNEEVKKAAQKVMHQVGNTLRCAM</sequence>
<evidence type="ECO:0000256" key="9">
    <source>
        <dbReference type="ARBA" id="ARBA00023170"/>
    </source>
</evidence>
<keyword evidence="4 11" id="KW-0812">Transmembrane</keyword>
<keyword evidence="6 12" id="KW-1133">Transmembrane helix</keyword>
<dbReference type="InterPro" id="IPR000276">
    <property type="entry name" value="GPCR_Rhodpsn"/>
</dbReference>
<dbReference type="CDD" id="cd15225">
    <property type="entry name" value="7tmA_OR10A-like"/>
    <property type="match status" value="1"/>
</dbReference>
<dbReference type="PANTHER" id="PTHR26452">
    <property type="entry name" value="OLFACTORY RECEPTOR"/>
    <property type="match status" value="1"/>
</dbReference>
<proteinExistence type="inferred from homology"/>
<dbReference type="PROSITE" id="PS00237">
    <property type="entry name" value="G_PROTEIN_RECEP_F1_1"/>
    <property type="match status" value="1"/>
</dbReference>
<dbReference type="GO" id="GO:0005886">
    <property type="term" value="C:plasma membrane"/>
    <property type="evidence" value="ECO:0007669"/>
    <property type="project" value="UniProtKB-SubCell"/>
</dbReference>
<protein>
    <recommendedName>
        <fullName evidence="12">Olfactory receptor</fullName>
    </recommendedName>
</protein>
<keyword evidence="7 11" id="KW-0297">G-protein coupled receptor</keyword>
<dbReference type="PROSITE" id="PS50262">
    <property type="entry name" value="G_PROTEIN_RECEP_F1_2"/>
    <property type="match status" value="1"/>
</dbReference>
<keyword evidence="3 12" id="KW-0716">Sensory transduction</keyword>
<feature type="transmembrane region" description="Helical" evidence="12">
    <location>
        <begin position="272"/>
        <end position="291"/>
    </location>
</feature>
<evidence type="ECO:0000256" key="3">
    <source>
        <dbReference type="ARBA" id="ARBA00022606"/>
    </source>
</evidence>
<evidence type="ECO:0000256" key="10">
    <source>
        <dbReference type="ARBA" id="ARBA00023224"/>
    </source>
</evidence>
<feature type="domain" description="G-protein coupled receptors family 1 profile" evidence="13">
    <location>
        <begin position="41"/>
        <end position="289"/>
    </location>
</feature>
<dbReference type="FunFam" id="1.20.1070.10:FF:000001">
    <property type="entry name" value="Olfactory receptor"/>
    <property type="match status" value="1"/>
</dbReference>
<evidence type="ECO:0000256" key="2">
    <source>
        <dbReference type="ARBA" id="ARBA00022475"/>
    </source>
</evidence>
<dbReference type="SUPFAM" id="SSF81321">
    <property type="entry name" value="Family A G protein-coupled receptor-like"/>
    <property type="match status" value="1"/>
</dbReference>
<organism evidence="14 15">
    <name type="scientific">Pleurodeles waltl</name>
    <name type="common">Iberian ribbed newt</name>
    <dbReference type="NCBI Taxonomy" id="8319"/>
    <lineage>
        <taxon>Eukaryota</taxon>
        <taxon>Metazoa</taxon>
        <taxon>Chordata</taxon>
        <taxon>Craniata</taxon>
        <taxon>Vertebrata</taxon>
        <taxon>Euteleostomi</taxon>
        <taxon>Amphibia</taxon>
        <taxon>Batrachia</taxon>
        <taxon>Caudata</taxon>
        <taxon>Salamandroidea</taxon>
        <taxon>Salamandridae</taxon>
        <taxon>Pleurodelinae</taxon>
        <taxon>Pleurodeles</taxon>
    </lineage>
</organism>
<dbReference type="InterPro" id="IPR000725">
    <property type="entry name" value="Olfact_rcpt"/>
</dbReference>
<dbReference type="Gene3D" id="1.20.1070.10">
    <property type="entry name" value="Rhodopsin 7-helix transmembrane proteins"/>
    <property type="match status" value="1"/>
</dbReference>